<dbReference type="Proteomes" id="UP000244903">
    <property type="component" value="Chromosome"/>
</dbReference>
<name>A0AAD0JPZ5_9ACTN</name>
<keyword evidence="3" id="KW-1185">Reference proteome</keyword>
<organism evidence="2 3">
    <name type="scientific">Dietzia psychralcaliphila</name>
    <dbReference type="NCBI Taxonomy" id="139021"/>
    <lineage>
        <taxon>Bacteria</taxon>
        <taxon>Bacillati</taxon>
        <taxon>Actinomycetota</taxon>
        <taxon>Actinomycetes</taxon>
        <taxon>Mycobacteriales</taxon>
        <taxon>Dietziaceae</taxon>
        <taxon>Dietzia</taxon>
    </lineage>
</organism>
<feature type="domain" description="NAD(P)-binding" evidence="1">
    <location>
        <begin position="2"/>
        <end position="148"/>
    </location>
</feature>
<dbReference type="EMBL" id="CP015453">
    <property type="protein sequence ID" value="AWH95673.1"/>
    <property type="molecule type" value="Genomic_DNA"/>
</dbReference>
<evidence type="ECO:0000313" key="2">
    <source>
        <dbReference type="EMBL" id="AWH95673.1"/>
    </source>
</evidence>
<dbReference type="InterPro" id="IPR036291">
    <property type="entry name" value="NAD(P)-bd_dom_sf"/>
</dbReference>
<evidence type="ECO:0000313" key="3">
    <source>
        <dbReference type="Proteomes" id="UP000244903"/>
    </source>
</evidence>
<dbReference type="Pfam" id="PF13460">
    <property type="entry name" value="NAD_binding_10"/>
    <property type="match status" value="1"/>
</dbReference>
<sequence>MDPCALGRSLEGVDAVVVALGISENPVTVRLRGARGTADDVRSRGTATTVAAMEGHGIDRLVVLSTYGIGDSAAGLSPSMRLVVAGLLGPQFRDHEKQEQIVRRAPLDWTIARPVNLVDGPRSAVYADTGMRTVSMKVGAEQVGGALADWALDGPYLRETVALSS</sequence>
<reference evidence="2 3" key="1">
    <citation type="submission" date="2016-04" db="EMBL/GenBank/DDBJ databases">
        <title>Complete genome sequence of the haloalkaliphilic hydrocarbon-degrading bacterium Dietzia psychralcaliphila ILA-1T, isolated from a drain of a fish product-processing plant.</title>
        <authorList>
            <person name="Zhao J."/>
            <person name="Hu B."/>
            <person name="Geng S."/>
            <person name="Nie Y."/>
            <person name="Tang Y."/>
        </authorList>
    </citation>
    <scope>NUCLEOTIDE SEQUENCE [LARGE SCALE GENOMIC DNA]</scope>
    <source>
        <strain evidence="2 3">ILA-1</strain>
    </source>
</reference>
<dbReference type="InterPro" id="IPR016040">
    <property type="entry name" value="NAD(P)-bd_dom"/>
</dbReference>
<dbReference type="AlphaFoldDB" id="A0AAD0JPZ5"/>
<proteinExistence type="predicted"/>
<accession>A0AAD0JPZ5</accession>
<gene>
    <name evidence="2" type="ORF">A6048_09330</name>
</gene>
<dbReference type="PANTHER" id="PTHR15020:SF50">
    <property type="entry name" value="UPF0659 PROTEIN YMR090W"/>
    <property type="match status" value="1"/>
</dbReference>
<dbReference type="Gene3D" id="3.40.50.720">
    <property type="entry name" value="NAD(P)-binding Rossmann-like Domain"/>
    <property type="match status" value="1"/>
</dbReference>
<protein>
    <recommendedName>
        <fullName evidence="1">NAD(P)-binding domain-containing protein</fullName>
    </recommendedName>
</protein>
<dbReference type="PANTHER" id="PTHR15020">
    <property type="entry name" value="FLAVIN REDUCTASE-RELATED"/>
    <property type="match status" value="1"/>
</dbReference>
<dbReference type="SUPFAM" id="SSF51735">
    <property type="entry name" value="NAD(P)-binding Rossmann-fold domains"/>
    <property type="match status" value="1"/>
</dbReference>
<evidence type="ECO:0000259" key="1">
    <source>
        <dbReference type="Pfam" id="PF13460"/>
    </source>
</evidence>
<dbReference type="KEGG" id="dpc:A6048_09330"/>